<sequence length="171" mass="19140">MTIAIFDITLTPYRRVLSSLADCLDLGLAHCMKQGVDPENIKFARLTEDMNPFDFQVQAVVHHCVNGAKALVEGTLGPVELQDMTYVELTQYLRAANRALSEFSPSDVNEAAGRIVTFRNGEFSLQFTTENFVLAFSLPNLYFHATTAYDILRMRGVMLGKKDYLGILPIK</sequence>
<dbReference type="PANTHER" id="PTHR36922:SF1">
    <property type="entry name" value="DUF1993 DOMAIN-CONTAINING PROTEIN"/>
    <property type="match status" value="1"/>
</dbReference>
<reference evidence="1 2" key="1">
    <citation type="journal article" date="2022" name="Int. J. Syst. Evol. Microbiol.">
        <title>Pseudomonas petroselini sp. nov., a pathogen causing bacterial rot of parsley in Japan.</title>
        <authorList>
            <person name="Sawada H."/>
            <person name="Fujikawa T."/>
            <person name="Osada S."/>
            <person name="Satou M."/>
        </authorList>
    </citation>
    <scope>NUCLEOTIDE SEQUENCE [LARGE SCALE GENOMIC DNA]</scope>
    <source>
        <strain evidence="1 2">MAFF 311096</strain>
    </source>
</reference>
<dbReference type="PANTHER" id="PTHR36922">
    <property type="entry name" value="BLL2446 PROTEIN"/>
    <property type="match status" value="1"/>
</dbReference>
<dbReference type="InterPro" id="IPR034660">
    <property type="entry name" value="DinB/YfiT-like"/>
</dbReference>
<organism evidence="1 2">
    <name type="scientific">Pseudomonas petroselini</name>
    <dbReference type="NCBI Taxonomy" id="2899822"/>
    <lineage>
        <taxon>Bacteria</taxon>
        <taxon>Pseudomonadati</taxon>
        <taxon>Pseudomonadota</taxon>
        <taxon>Gammaproteobacteria</taxon>
        <taxon>Pseudomonadales</taxon>
        <taxon>Pseudomonadaceae</taxon>
        <taxon>Pseudomonas</taxon>
    </lineage>
</organism>
<dbReference type="Gene3D" id="1.20.120.450">
    <property type="entry name" value="dinb family like domain"/>
    <property type="match status" value="1"/>
</dbReference>
<dbReference type="InterPro" id="IPR018531">
    <property type="entry name" value="DUF1993"/>
</dbReference>
<dbReference type="RefSeq" id="WP_074845505.1">
    <property type="nucleotide sequence ID" value="NZ_CP173614.1"/>
</dbReference>
<reference evidence="1 2" key="2">
    <citation type="journal article" date="2023" name="Plant Pathol.">
        <title>Dismantling and reorganizing Pseudomonas marginalis sensu#lato.</title>
        <authorList>
            <person name="Sawada H."/>
            <person name="Fujikawa T."/>
            <person name="Satou M."/>
        </authorList>
    </citation>
    <scope>NUCLEOTIDE SEQUENCE [LARGE SCALE GENOMIC DNA]</scope>
    <source>
        <strain evidence="1 2">MAFF 311096</strain>
    </source>
</reference>
<proteinExistence type="predicted"/>
<comment type="caution">
    <text evidence="1">The sequence shown here is derived from an EMBL/GenBank/DDBJ whole genome shotgun (WGS) entry which is preliminary data.</text>
</comment>
<evidence type="ECO:0000313" key="2">
    <source>
        <dbReference type="Proteomes" id="UP001154922"/>
    </source>
</evidence>
<keyword evidence="2" id="KW-1185">Reference proteome</keyword>
<dbReference type="Proteomes" id="UP001154922">
    <property type="component" value="Unassembled WGS sequence"/>
</dbReference>
<evidence type="ECO:0000313" key="1">
    <source>
        <dbReference type="EMBL" id="MCD7041872.1"/>
    </source>
</evidence>
<dbReference type="EMBL" id="JAJOZI010000174">
    <property type="protein sequence ID" value="MCD7041872.1"/>
    <property type="molecule type" value="Genomic_DNA"/>
</dbReference>
<name>A0ABS8R2F8_9PSED</name>
<gene>
    <name evidence="1" type="ORF">LRQ20_26600</name>
</gene>
<dbReference type="SUPFAM" id="SSF109854">
    <property type="entry name" value="DinB/YfiT-like putative metalloenzymes"/>
    <property type="match status" value="1"/>
</dbReference>
<dbReference type="Pfam" id="PF09351">
    <property type="entry name" value="DUF1993"/>
    <property type="match status" value="1"/>
</dbReference>
<protein>
    <submittedName>
        <fullName evidence="1">DUF1993 domain-containing protein</fullName>
    </submittedName>
</protein>
<accession>A0ABS8R2F8</accession>